<dbReference type="OrthoDB" id="790414at2"/>
<dbReference type="RefSeq" id="WP_068820751.1">
    <property type="nucleotide sequence ID" value="NZ_LWHJ01000011.1"/>
</dbReference>
<dbReference type="Proteomes" id="UP000078459">
    <property type="component" value="Unassembled WGS sequence"/>
</dbReference>
<proteinExistence type="predicted"/>
<accession>A0A179DLV6</accession>
<name>A0A179DLV6_9SPHI</name>
<sequence>MENLVGTPPEQMLLHGSTKRLLDNYHWHQPKVGIIASYTPKTRDVEDHFGLFRGVDQIEAFAQATIVSCATFLECQKNNLTPLQLKDKFIPAFISVGNVNFHDYLQEGETFISIGKIKFYKFRQMVADGRIYKVPKGLDLNEYFKNFDESKLENYALSDDFILVAELFDIIGRALKKEIFNKL</sequence>
<comment type="caution">
    <text evidence="1">The sequence shown here is derived from an EMBL/GenBank/DDBJ whole genome shotgun (WGS) entry which is preliminary data.</text>
</comment>
<protein>
    <submittedName>
        <fullName evidence="1">Uncharacterized protein</fullName>
    </submittedName>
</protein>
<evidence type="ECO:0000313" key="2">
    <source>
        <dbReference type="Proteomes" id="UP000078459"/>
    </source>
</evidence>
<dbReference type="EMBL" id="LWHJ01000011">
    <property type="protein sequence ID" value="OAQ41720.1"/>
    <property type="molecule type" value="Genomic_DNA"/>
</dbReference>
<organism evidence="1 2">
    <name type="scientific">Pedobacter psychrophilus</name>
    <dbReference type="NCBI Taxonomy" id="1826909"/>
    <lineage>
        <taxon>Bacteria</taxon>
        <taxon>Pseudomonadati</taxon>
        <taxon>Bacteroidota</taxon>
        <taxon>Sphingobacteriia</taxon>
        <taxon>Sphingobacteriales</taxon>
        <taxon>Sphingobacteriaceae</taxon>
        <taxon>Pedobacter</taxon>
    </lineage>
</organism>
<reference evidence="1 2" key="2">
    <citation type="submission" date="2016-06" db="EMBL/GenBank/DDBJ databases">
        <title>Pedobacter psychrophilus sp. nov., isolated from Antarctic fragmentary rock.</title>
        <authorList>
            <person name="Svec P."/>
        </authorList>
    </citation>
    <scope>NUCLEOTIDE SEQUENCE [LARGE SCALE GENOMIC DNA]</scope>
    <source>
        <strain evidence="1 2">CCM 8644</strain>
    </source>
</reference>
<dbReference type="AlphaFoldDB" id="A0A179DLV6"/>
<reference evidence="1 2" key="1">
    <citation type="submission" date="2016-04" db="EMBL/GenBank/DDBJ databases">
        <authorList>
            <person name="Evans L.H."/>
            <person name="Alamgir A."/>
            <person name="Owens N."/>
            <person name="Weber N.D."/>
            <person name="Virtaneva K."/>
            <person name="Barbian K."/>
            <person name="Babar A."/>
            <person name="Rosenke K."/>
        </authorList>
    </citation>
    <scope>NUCLEOTIDE SEQUENCE [LARGE SCALE GENOMIC DNA]</scope>
    <source>
        <strain evidence="1 2">CCM 8644</strain>
    </source>
</reference>
<gene>
    <name evidence="1" type="ORF">A5893_00995</name>
</gene>
<keyword evidence="2" id="KW-1185">Reference proteome</keyword>
<evidence type="ECO:0000313" key="1">
    <source>
        <dbReference type="EMBL" id="OAQ41720.1"/>
    </source>
</evidence>
<dbReference type="STRING" id="1826909.A5893_00995"/>